<dbReference type="Proteomes" id="UP000660262">
    <property type="component" value="Unassembled WGS sequence"/>
</dbReference>
<evidence type="ECO:0000256" key="1">
    <source>
        <dbReference type="SAM" id="MobiDB-lite"/>
    </source>
</evidence>
<proteinExistence type="predicted"/>
<dbReference type="Gene3D" id="3.40.50.300">
    <property type="entry name" value="P-loop containing nucleotide triphosphate hydrolases"/>
    <property type="match status" value="1"/>
</dbReference>
<dbReference type="OrthoDB" id="1877876at2759"/>
<gene>
    <name evidence="3" type="ORF">PPROV_000579800</name>
</gene>
<dbReference type="EMBL" id="BNJQ01000015">
    <property type="protein sequence ID" value="GHP07055.1"/>
    <property type="molecule type" value="Genomic_DNA"/>
</dbReference>
<dbReference type="SMART" id="SM00382">
    <property type="entry name" value="AAA"/>
    <property type="match status" value="1"/>
</dbReference>
<evidence type="ECO:0000313" key="4">
    <source>
        <dbReference type="Proteomes" id="UP000660262"/>
    </source>
</evidence>
<dbReference type="GO" id="GO:0016887">
    <property type="term" value="F:ATP hydrolysis activity"/>
    <property type="evidence" value="ECO:0007669"/>
    <property type="project" value="InterPro"/>
</dbReference>
<feature type="compositionally biased region" description="Acidic residues" evidence="1">
    <location>
        <begin position="95"/>
        <end position="110"/>
    </location>
</feature>
<dbReference type="GO" id="GO:0004176">
    <property type="term" value="F:ATP-dependent peptidase activity"/>
    <property type="evidence" value="ECO:0007669"/>
    <property type="project" value="TreeGrafter"/>
</dbReference>
<dbReference type="InterPro" id="IPR041569">
    <property type="entry name" value="AAA_lid_3"/>
</dbReference>
<dbReference type="GO" id="GO:0006508">
    <property type="term" value="P:proteolysis"/>
    <property type="evidence" value="ECO:0007669"/>
    <property type="project" value="TreeGrafter"/>
</dbReference>
<reference evidence="3" key="1">
    <citation type="submission" date="2020-10" db="EMBL/GenBank/DDBJ databases">
        <title>Unveiling of a novel bifunctional photoreceptor, Dualchrome1, isolated from a cosmopolitan green alga.</title>
        <authorList>
            <person name="Suzuki S."/>
            <person name="Kawachi M."/>
        </authorList>
    </citation>
    <scope>NUCLEOTIDE SEQUENCE</scope>
    <source>
        <strain evidence="3">NIES 2893</strain>
    </source>
</reference>
<dbReference type="GO" id="GO:0005524">
    <property type="term" value="F:ATP binding"/>
    <property type="evidence" value="ECO:0007669"/>
    <property type="project" value="InterPro"/>
</dbReference>
<feature type="compositionally biased region" description="Basic and acidic residues" evidence="1">
    <location>
        <begin position="1219"/>
        <end position="1240"/>
    </location>
</feature>
<sequence>MAAQHTVNMRPSLRLRAHVCVFPSSCRRPHAHVSCSASHGRSFRVFHSHTSSSSRGTAASSSSINVLNNSCRRRRRAHGNNSLMGVVLLARARDVDDDEDEDDDNEEEENVQAPVTTSPQRTTPTTTSSSAAAAQVSLPQQQQQQQQQAPIMSGKKKNALFQKTLADDEFVLEEKPRIHKRTNTRSLEWKFDDYKTKAIGFYKDAKGLHHSVPPTGSAIISYAKLLQLLTKRRVKRIWMYGDGDMAIVEVVSQGWETSREGQTFEPNFSTMRQYLSSSENPELSVEKERFLCYLPADVWDDGHFMSLIKNTWPQIDHEGRAVPNFFKHSTCHLAMVPHAPHAYYAIAFTQAKTILFAMAVRAVYDFIVPLIPEPGKPEQEEVEEAFIKARAKIFNLDVDDPLFQEQILDKENLNFGIGGRGTTGVLFDDVAGIDHVLEPLKDAINAFMKTSPLYEEMDIEPPKGILLYGPPGTGKTMVARAIAGEAGVPFFSISGSEFVEMYEGIAASRMADLFKQARAAKPSIVFIDEIDTIGAARRPLGQGDLDSGSREREMGLIRMLYELDGSVDPDTGKSSNEGIIFMAATNRPESLDQALLRSGRFDMIIAVTEPNESNRKKILQVHGKRYLGSLPKDDKVREQMFEDMARVTSGFSGAELVNLLNETAIITVREGRREANYRDFMKAFDRYTIGLNRMPMPVGTRVRSHVSLIYAARAVCGAYEGDDVNYVSVNPTDQIPARIEIEPYLYLNREGKPNKPGPIDIRMTDLLPNYFREIELNYTGRAIEEVLYGKAGVTPFTANETWVCAEFARWIVMESGGLPPKERSGLLGKGWGKPKDRTLRSSDDGKHRKMSEVQNAWEDPLSVFNTDEFVADRTSAVRWAQGKIGPKDTHKVDPTHALLDHVLTSIDIGILQVQAVAYEGAKERVLKLLPVIQIIAEELATNENARVEGDRIRELLEEHKESIDRAGRVRSVHANASNGTVVFAQERPPREGNMYRLSEDFRRREKEARIGSKVAFCTFAIQYPNMMYNSTPLERIIHGEHARTSTVLTEPWFRQIMREQEWDAAGVGRKAHELAKEQVNRHGEGAKWDATNLAPLEGPHPWKFERSHDPTADPNQVHVGEPLWMPRTVEISDEGYAIFQGNNLDEWNHHIAGSTEMGEHYSGWDKGGFEVGPSDPKFWMMNVDHYRKFFSPYGVRHRKGYKGRLPFTPVFLTPDEETQERGEERRKKEEAELPKHRTLMEDSPTLQKLQTRFAEMGATKLR</sequence>
<dbReference type="InterPro" id="IPR003593">
    <property type="entry name" value="AAA+_ATPase"/>
</dbReference>
<dbReference type="InterPro" id="IPR027417">
    <property type="entry name" value="P-loop_NTPase"/>
</dbReference>
<feature type="compositionally biased region" description="Basic and acidic residues" evidence="1">
    <location>
        <begin position="833"/>
        <end position="846"/>
    </location>
</feature>
<dbReference type="Pfam" id="PF00004">
    <property type="entry name" value="AAA"/>
    <property type="match status" value="1"/>
</dbReference>
<organism evidence="3 4">
    <name type="scientific">Pycnococcus provasolii</name>
    <dbReference type="NCBI Taxonomy" id="41880"/>
    <lineage>
        <taxon>Eukaryota</taxon>
        <taxon>Viridiplantae</taxon>
        <taxon>Chlorophyta</taxon>
        <taxon>Pseudoscourfieldiophyceae</taxon>
        <taxon>Pseudoscourfieldiales</taxon>
        <taxon>Pycnococcaceae</taxon>
        <taxon>Pycnococcus</taxon>
    </lineage>
</organism>
<dbReference type="PANTHER" id="PTHR23076">
    <property type="entry name" value="METALLOPROTEASE M41 FTSH"/>
    <property type="match status" value="1"/>
</dbReference>
<feature type="compositionally biased region" description="Low complexity" evidence="1">
    <location>
        <begin position="114"/>
        <end position="150"/>
    </location>
</feature>
<feature type="region of interest" description="Disordered" evidence="1">
    <location>
        <begin position="95"/>
        <end position="156"/>
    </location>
</feature>
<feature type="region of interest" description="Disordered" evidence="1">
    <location>
        <begin position="823"/>
        <end position="848"/>
    </location>
</feature>
<dbReference type="Gene3D" id="1.10.8.60">
    <property type="match status" value="1"/>
</dbReference>
<evidence type="ECO:0000259" key="2">
    <source>
        <dbReference type="SMART" id="SM00382"/>
    </source>
</evidence>
<dbReference type="SUPFAM" id="SSF52540">
    <property type="entry name" value="P-loop containing nucleoside triphosphate hydrolases"/>
    <property type="match status" value="1"/>
</dbReference>
<protein>
    <recommendedName>
        <fullName evidence="2">AAA+ ATPase domain-containing protein</fullName>
    </recommendedName>
</protein>
<accession>A0A830HK16</accession>
<name>A0A830HK16_9CHLO</name>
<comment type="caution">
    <text evidence="3">The sequence shown here is derived from an EMBL/GenBank/DDBJ whole genome shotgun (WGS) entry which is preliminary data.</text>
</comment>
<dbReference type="InterPro" id="IPR003959">
    <property type="entry name" value="ATPase_AAA_core"/>
</dbReference>
<dbReference type="PANTHER" id="PTHR23076:SF111">
    <property type="entry name" value="INACTIVE ATP-DEPENDENT ZINC METALLOPROTEASE FTSHI 1, CHLOROPLASTIC-RELATED"/>
    <property type="match status" value="1"/>
</dbReference>
<dbReference type="GO" id="GO:0045037">
    <property type="term" value="P:protein import into chloroplast stroma"/>
    <property type="evidence" value="ECO:0007669"/>
    <property type="project" value="TreeGrafter"/>
</dbReference>
<dbReference type="Pfam" id="PF17862">
    <property type="entry name" value="AAA_lid_3"/>
    <property type="match status" value="1"/>
</dbReference>
<dbReference type="FunFam" id="3.40.50.300:FF:002568">
    <property type="entry name" value="Cell division protein (FtsH)"/>
    <property type="match status" value="1"/>
</dbReference>
<keyword evidence="4" id="KW-1185">Reference proteome</keyword>
<dbReference type="GO" id="GO:0009507">
    <property type="term" value="C:chloroplast"/>
    <property type="evidence" value="ECO:0007669"/>
    <property type="project" value="TreeGrafter"/>
</dbReference>
<feature type="domain" description="AAA+ ATPase" evidence="2">
    <location>
        <begin position="461"/>
        <end position="611"/>
    </location>
</feature>
<dbReference type="AlphaFoldDB" id="A0A830HK16"/>
<feature type="region of interest" description="Disordered" evidence="1">
    <location>
        <begin position="1212"/>
        <end position="1246"/>
    </location>
</feature>
<evidence type="ECO:0000313" key="3">
    <source>
        <dbReference type="EMBL" id="GHP07055.1"/>
    </source>
</evidence>